<evidence type="ECO:0000256" key="3">
    <source>
        <dbReference type="ARBA" id="ARBA00022475"/>
    </source>
</evidence>
<evidence type="ECO:0000256" key="2">
    <source>
        <dbReference type="ARBA" id="ARBA00022448"/>
    </source>
</evidence>
<evidence type="ECO:0000259" key="8">
    <source>
        <dbReference type="PROSITE" id="PS50893"/>
    </source>
</evidence>
<dbReference type="PANTHER" id="PTHR42788">
    <property type="entry name" value="TAURINE IMPORT ATP-BINDING PROTEIN-RELATED"/>
    <property type="match status" value="1"/>
</dbReference>
<dbReference type="InterPro" id="IPR003593">
    <property type="entry name" value="AAA+_ATPase"/>
</dbReference>
<keyword evidence="3" id="KW-1003">Cell membrane</keyword>
<comment type="similarity">
    <text evidence="1">Belongs to the ABC transporter superfamily.</text>
</comment>
<dbReference type="InterPro" id="IPR027417">
    <property type="entry name" value="P-loop_NTPase"/>
</dbReference>
<evidence type="ECO:0000256" key="7">
    <source>
        <dbReference type="ARBA" id="ARBA00023136"/>
    </source>
</evidence>
<feature type="domain" description="ABC transporter" evidence="8">
    <location>
        <begin position="13"/>
        <end position="241"/>
    </location>
</feature>
<evidence type="ECO:0000313" key="10">
    <source>
        <dbReference type="Proteomes" id="UP000323560"/>
    </source>
</evidence>
<dbReference type="CDD" id="cd03293">
    <property type="entry name" value="ABC_NrtD_SsuB_transporters"/>
    <property type="match status" value="1"/>
</dbReference>
<evidence type="ECO:0000256" key="1">
    <source>
        <dbReference type="ARBA" id="ARBA00005417"/>
    </source>
</evidence>
<reference evidence="9 10" key="1">
    <citation type="submission" date="2019-08" db="EMBL/GenBank/DDBJ databases">
        <title>Gluconobacter frateurii HD924 genome.</title>
        <authorList>
            <person name="Liu Y."/>
            <person name="Zhang P."/>
        </authorList>
    </citation>
    <scope>NUCLEOTIDE SEQUENCE [LARGE SCALE GENOMIC DNA]</scope>
    <source>
        <strain evidence="9 10">HD924</strain>
    </source>
</reference>
<dbReference type="KEGG" id="gti:FXF46_12730"/>
<dbReference type="Pfam" id="PF00005">
    <property type="entry name" value="ABC_tran"/>
    <property type="match status" value="1"/>
</dbReference>
<evidence type="ECO:0000256" key="6">
    <source>
        <dbReference type="ARBA" id="ARBA00022967"/>
    </source>
</evidence>
<dbReference type="PROSITE" id="PS50893">
    <property type="entry name" value="ABC_TRANSPORTER_2"/>
    <property type="match status" value="1"/>
</dbReference>
<dbReference type="PROSITE" id="PS00211">
    <property type="entry name" value="ABC_TRANSPORTER_1"/>
    <property type="match status" value="1"/>
</dbReference>
<keyword evidence="4" id="KW-0547">Nucleotide-binding</keyword>
<dbReference type="SUPFAM" id="SSF52540">
    <property type="entry name" value="P-loop containing nucleoside triphosphate hydrolases"/>
    <property type="match status" value="1"/>
</dbReference>
<gene>
    <name evidence="9" type="ORF">FXF46_12730</name>
</gene>
<evidence type="ECO:0000256" key="4">
    <source>
        <dbReference type="ARBA" id="ARBA00022741"/>
    </source>
</evidence>
<dbReference type="GO" id="GO:0005524">
    <property type="term" value="F:ATP binding"/>
    <property type="evidence" value="ECO:0007669"/>
    <property type="project" value="UniProtKB-KW"/>
</dbReference>
<dbReference type="InterPro" id="IPR050166">
    <property type="entry name" value="ABC_transporter_ATP-bind"/>
</dbReference>
<dbReference type="InterPro" id="IPR017871">
    <property type="entry name" value="ABC_transporter-like_CS"/>
</dbReference>
<sequence length="258" mass="28236">MVNSTHPEAPLGLTLSHIHHSYNMPSGCRLVLDDVSLDVEPGEFVALIGPSGCGKSTLLRLVAGLESPDAGTLLADGTPVTEPDPSRIIMFQDPTLYPWRTVRGNISLGLDIRGEKDPEAIDAAIRLVGLEEFAAAWPHQLSGGMAQRVALARALINNPRLLLLDEPLGKLDSLTRLAMQAELYRLWKSQGFTALMVTHDIEEALLLATRVIVFSPRPARILANIPLDWPSPPHREDPRLQELRAEILRHLEAVMAVG</sequence>
<dbReference type="EMBL" id="CP043043">
    <property type="protein sequence ID" value="QEH97009.1"/>
    <property type="molecule type" value="Genomic_DNA"/>
</dbReference>
<dbReference type="Proteomes" id="UP000323560">
    <property type="component" value="Chromosome"/>
</dbReference>
<dbReference type="AlphaFoldDB" id="A0AAP9JJ15"/>
<evidence type="ECO:0000313" key="9">
    <source>
        <dbReference type="EMBL" id="QEH97009.1"/>
    </source>
</evidence>
<organism evidence="9 10">
    <name type="scientific">Gluconobacter thailandicus</name>
    <dbReference type="NCBI Taxonomy" id="257438"/>
    <lineage>
        <taxon>Bacteria</taxon>
        <taxon>Pseudomonadati</taxon>
        <taxon>Pseudomonadota</taxon>
        <taxon>Alphaproteobacteria</taxon>
        <taxon>Acetobacterales</taxon>
        <taxon>Acetobacteraceae</taxon>
        <taxon>Gluconobacter</taxon>
    </lineage>
</organism>
<dbReference type="InterPro" id="IPR003439">
    <property type="entry name" value="ABC_transporter-like_ATP-bd"/>
</dbReference>
<dbReference type="PANTHER" id="PTHR42788:SF17">
    <property type="entry name" value="ALIPHATIC SULFONATES IMPORT ATP-BINDING PROTEIN SSUB"/>
    <property type="match status" value="1"/>
</dbReference>
<accession>A0AAP9JJ15</accession>
<dbReference type="RefSeq" id="WP_061510099.1">
    <property type="nucleotide sequence ID" value="NZ_CP043043.1"/>
</dbReference>
<keyword evidence="6" id="KW-1278">Translocase</keyword>
<dbReference type="GO" id="GO:0016887">
    <property type="term" value="F:ATP hydrolysis activity"/>
    <property type="evidence" value="ECO:0007669"/>
    <property type="project" value="InterPro"/>
</dbReference>
<dbReference type="Gene3D" id="3.40.50.300">
    <property type="entry name" value="P-loop containing nucleotide triphosphate hydrolases"/>
    <property type="match status" value="1"/>
</dbReference>
<evidence type="ECO:0000256" key="5">
    <source>
        <dbReference type="ARBA" id="ARBA00022840"/>
    </source>
</evidence>
<keyword evidence="2" id="KW-0813">Transport</keyword>
<proteinExistence type="inferred from homology"/>
<name>A0AAP9JJ15_GLUTH</name>
<keyword evidence="7" id="KW-0472">Membrane</keyword>
<protein>
    <submittedName>
        <fullName evidence="9">ABC transporter ATP-binding protein</fullName>
    </submittedName>
</protein>
<dbReference type="SMART" id="SM00382">
    <property type="entry name" value="AAA"/>
    <property type="match status" value="1"/>
</dbReference>
<keyword evidence="5 9" id="KW-0067">ATP-binding</keyword>